<dbReference type="Proteomes" id="UP000683360">
    <property type="component" value="Unassembled WGS sequence"/>
</dbReference>
<dbReference type="CDD" id="cd19757">
    <property type="entry name" value="Bbox1"/>
    <property type="match status" value="1"/>
</dbReference>
<dbReference type="EMBL" id="CAJPWZ010001442">
    <property type="protein sequence ID" value="CAG2215360.1"/>
    <property type="molecule type" value="Genomic_DNA"/>
</dbReference>
<feature type="domain" description="B box-type" evidence="2">
    <location>
        <begin position="82"/>
        <end position="118"/>
    </location>
</feature>
<evidence type="ECO:0000256" key="1">
    <source>
        <dbReference type="PROSITE-ProRule" id="PRU00024"/>
    </source>
</evidence>
<dbReference type="GO" id="GO:0061630">
    <property type="term" value="F:ubiquitin protein ligase activity"/>
    <property type="evidence" value="ECO:0007669"/>
    <property type="project" value="TreeGrafter"/>
</dbReference>
<name>A0A8S3S7T6_MYTED</name>
<dbReference type="AlphaFoldDB" id="A0A8S3S7T6"/>
<protein>
    <recommendedName>
        <fullName evidence="2">B box-type domain-containing protein</fullName>
    </recommendedName>
</protein>
<dbReference type="OrthoDB" id="6096398at2759"/>
<dbReference type="InterPro" id="IPR000315">
    <property type="entry name" value="Znf_B-box"/>
</dbReference>
<dbReference type="CDD" id="cd19756">
    <property type="entry name" value="Bbox2"/>
    <property type="match status" value="1"/>
</dbReference>
<dbReference type="PROSITE" id="PS50119">
    <property type="entry name" value="ZF_BBOX"/>
    <property type="match status" value="2"/>
</dbReference>
<evidence type="ECO:0000313" key="4">
    <source>
        <dbReference type="Proteomes" id="UP000683360"/>
    </source>
</evidence>
<keyword evidence="1" id="KW-0862">Zinc</keyword>
<evidence type="ECO:0000313" key="3">
    <source>
        <dbReference type="EMBL" id="CAG2215360.1"/>
    </source>
</evidence>
<gene>
    <name evidence="3" type="ORF">MEDL_29140</name>
</gene>
<proteinExistence type="predicted"/>
<keyword evidence="1" id="KW-0863">Zinc-finger</keyword>
<reference evidence="3" key="1">
    <citation type="submission" date="2021-03" db="EMBL/GenBank/DDBJ databases">
        <authorList>
            <person name="Bekaert M."/>
        </authorList>
    </citation>
    <scope>NUCLEOTIDE SEQUENCE</scope>
</reference>
<accession>A0A8S3S7T6</accession>
<comment type="caution">
    <text evidence="3">The sequence shown here is derived from an EMBL/GenBank/DDBJ whole genome shotgun (WGS) entry which is preliminary data.</text>
</comment>
<dbReference type="GO" id="GO:0008270">
    <property type="term" value="F:zinc ion binding"/>
    <property type="evidence" value="ECO:0007669"/>
    <property type="project" value="UniProtKB-KW"/>
</dbReference>
<dbReference type="Pfam" id="PF00643">
    <property type="entry name" value="zf-B_box"/>
    <property type="match status" value="2"/>
</dbReference>
<keyword evidence="1" id="KW-0479">Metal-binding</keyword>
<organism evidence="3 4">
    <name type="scientific">Mytilus edulis</name>
    <name type="common">Blue mussel</name>
    <dbReference type="NCBI Taxonomy" id="6550"/>
    <lineage>
        <taxon>Eukaryota</taxon>
        <taxon>Metazoa</taxon>
        <taxon>Spiralia</taxon>
        <taxon>Lophotrochozoa</taxon>
        <taxon>Mollusca</taxon>
        <taxon>Bivalvia</taxon>
        <taxon>Autobranchia</taxon>
        <taxon>Pteriomorphia</taxon>
        <taxon>Mytilida</taxon>
        <taxon>Mytiloidea</taxon>
        <taxon>Mytilidae</taxon>
        <taxon>Mytilinae</taxon>
        <taxon>Mytilus</taxon>
    </lineage>
</organism>
<dbReference type="PANTHER" id="PTHR25462:SF296">
    <property type="entry name" value="MEIOTIC P26, ISOFORM F"/>
    <property type="match status" value="1"/>
</dbReference>
<dbReference type="SUPFAM" id="SSF57845">
    <property type="entry name" value="B-box zinc-binding domain"/>
    <property type="match status" value="1"/>
</dbReference>
<feature type="domain" description="B box-type" evidence="2">
    <location>
        <begin position="14"/>
        <end position="61"/>
    </location>
</feature>
<dbReference type="InterPro" id="IPR047153">
    <property type="entry name" value="TRIM45/56/19-like"/>
</dbReference>
<dbReference type="Gene3D" id="3.30.160.60">
    <property type="entry name" value="Classic Zinc Finger"/>
    <property type="match status" value="1"/>
</dbReference>
<keyword evidence="4" id="KW-1185">Reference proteome</keyword>
<sequence length="151" mass="17022">MADALTNSVIRKAQVIQTCQLCKSPSLKWKCLDCEIFMCDKCKVNVHAIVKTVISHTILDINDAKFSGSSNQLTVDLGHIPCKEHGKQFCCVHCVTCEKLVCPKCLTSSHKGHDVADMETTYDERLQYLRNHGSVNINPRAMTFLFDLYKN</sequence>
<dbReference type="PANTHER" id="PTHR25462">
    <property type="entry name" value="BONUS, ISOFORM C-RELATED"/>
    <property type="match status" value="1"/>
</dbReference>
<evidence type="ECO:0000259" key="2">
    <source>
        <dbReference type="PROSITE" id="PS50119"/>
    </source>
</evidence>